<dbReference type="Gene3D" id="3.10.450.50">
    <property type="match status" value="1"/>
</dbReference>
<gene>
    <name evidence="2" type="ORF">EYW47_37460</name>
</gene>
<dbReference type="OrthoDB" id="5767026at2"/>
<dbReference type="EMBL" id="SMRP01000042">
    <property type="protein sequence ID" value="TDG17565.1"/>
    <property type="molecule type" value="Genomic_DNA"/>
</dbReference>
<proteinExistence type="predicted"/>
<comment type="caution">
    <text evidence="2">The sequence shown here is derived from an EMBL/GenBank/DDBJ whole genome shotgun (WGS) entry which is preliminary data.</text>
</comment>
<accession>A0A4R5LZ20</accession>
<reference evidence="2 3" key="1">
    <citation type="submission" date="2019-03" db="EMBL/GenBank/DDBJ databases">
        <title>Paraburkholderia sp. 4M-K11, isolated from subtropical forest soil.</title>
        <authorList>
            <person name="Gao Z.-H."/>
            <person name="Qiu L.-H."/>
        </authorList>
    </citation>
    <scope>NUCLEOTIDE SEQUENCE [LARGE SCALE GENOMIC DNA]</scope>
    <source>
        <strain evidence="2 3">4M-K11</strain>
    </source>
</reference>
<sequence length="161" mass="17865">MDARPGQQQTHRELATEGSPLEALVAFYRAFNTGDLDALAANWAPGERPSMANPIGRIRHGWPAIRAGYQALFEGPARVQVAFHDFTPEGGDDWHLFVGRAEGTCVLPDRTIPLRIRTTRWFAKIDDAWRQLHHHGSIEEPALLAEYQTAIFGAPLATPMA</sequence>
<evidence type="ECO:0000313" key="2">
    <source>
        <dbReference type="EMBL" id="TDG17565.1"/>
    </source>
</evidence>
<evidence type="ECO:0000259" key="1">
    <source>
        <dbReference type="Pfam" id="PF13474"/>
    </source>
</evidence>
<keyword evidence="3" id="KW-1185">Reference proteome</keyword>
<dbReference type="Proteomes" id="UP000295722">
    <property type="component" value="Unassembled WGS sequence"/>
</dbReference>
<organism evidence="2 3">
    <name type="scientific">Paraburkholderia silviterrae</name>
    <dbReference type="NCBI Taxonomy" id="2528715"/>
    <lineage>
        <taxon>Bacteria</taxon>
        <taxon>Pseudomonadati</taxon>
        <taxon>Pseudomonadota</taxon>
        <taxon>Betaproteobacteria</taxon>
        <taxon>Burkholderiales</taxon>
        <taxon>Burkholderiaceae</taxon>
        <taxon>Paraburkholderia</taxon>
    </lineage>
</organism>
<dbReference type="Pfam" id="PF13474">
    <property type="entry name" value="SnoaL_3"/>
    <property type="match status" value="1"/>
</dbReference>
<dbReference type="InterPro" id="IPR032710">
    <property type="entry name" value="NTF2-like_dom_sf"/>
</dbReference>
<dbReference type="SUPFAM" id="SSF54427">
    <property type="entry name" value="NTF2-like"/>
    <property type="match status" value="1"/>
</dbReference>
<dbReference type="InterPro" id="IPR037401">
    <property type="entry name" value="SnoaL-like"/>
</dbReference>
<evidence type="ECO:0000313" key="3">
    <source>
        <dbReference type="Proteomes" id="UP000295722"/>
    </source>
</evidence>
<dbReference type="AlphaFoldDB" id="A0A4R5LZ20"/>
<protein>
    <recommendedName>
        <fullName evidence="1">SnoaL-like domain-containing protein</fullName>
    </recommendedName>
</protein>
<feature type="domain" description="SnoaL-like" evidence="1">
    <location>
        <begin position="22"/>
        <end position="138"/>
    </location>
</feature>
<name>A0A4R5LZ20_9BURK</name>